<dbReference type="Proteomes" id="UP000184330">
    <property type="component" value="Unassembled WGS sequence"/>
</dbReference>
<evidence type="ECO:0000259" key="1">
    <source>
        <dbReference type="Pfam" id="PF07883"/>
    </source>
</evidence>
<evidence type="ECO:0000313" key="3">
    <source>
        <dbReference type="Proteomes" id="UP000184330"/>
    </source>
</evidence>
<evidence type="ECO:0000313" key="2">
    <source>
        <dbReference type="EMBL" id="CZR67983.1"/>
    </source>
</evidence>
<dbReference type="AlphaFoldDB" id="A0A1L7XSG4"/>
<dbReference type="Gene3D" id="2.60.120.10">
    <property type="entry name" value="Jelly Rolls"/>
    <property type="match status" value="1"/>
</dbReference>
<proteinExistence type="predicted"/>
<gene>
    <name evidence="2" type="ORF">PAC_17882</name>
</gene>
<dbReference type="InterPro" id="IPR011051">
    <property type="entry name" value="RmlC_Cupin_sf"/>
</dbReference>
<organism evidence="2 3">
    <name type="scientific">Phialocephala subalpina</name>
    <dbReference type="NCBI Taxonomy" id="576137"/>
    <lineage>
        <taxon>Eukaryota</taxon>
        <taxon>Fungi</taxon>
        <taxon>Dikarya</taxon>
        <taxon>Ascomycota</taxon>
        <taxon>Pezizomycotina</taxon>
        <taxon>Leotiomycetes</taxon>
        <taxon>Helotiales</taxon>
        <taxon>Mollisiaceae</taxon>
        <taxon>Phialocephala</taxon>
        <taxon>Phialocephala fortinii species complex</taxon>
    </lineage>
</organism>
<dbReference type="PANTHER" id="PTHR36448:SF2">
    <property type="entry name" value="CUPIN TYPE-1 DOMAIN-CONTAINING PROTEIN"/>
    <property type="match status" value="1"/>
</dbReference>
<accession>A0A1L7XSG4</accession>
<reference evidence="2 3" key="1">
    <citation type="submission" date="2016-03" db="EMBL/GenBank/DDBJ databases">
        <authorList>
            <person name="Ploux O."/>
        </authorList>
    </citation>
    <scope>NUCLEOTIDE SEQUENCE [LARGE SCALE GENOMIC DNA]</scope>
    <source>
        <strain evidence="2 3">UAMH 11012</strain>
    </source>
</reference>
<dbReference type="CDD" id="cd02219">
    <property type="entry name" value="cupin_YjlB-like"/>
    <property type="match status" value="1"/>
</dbReference>
<name>A0A1L7XSG4_9HELO</name>
<dbReference type="SUPFAM" id="SSF51182">
    <property type="entry name" value="RmlC-like cupins"/>
    <property type="match status" value="1"/>
</dbReference>
<dbReference type="InterPro" id="IPR013096">
    <property type="entry name" value="Cupin_2"/>
</dbReference>
<protein>
    <recommendedName>
        <fullName evidence="1">Cupin type-2 domain-containing protein</fullName>
    </recommendedName>
</protein>
<sequence>MATMTTTISPETYYLKPTPYVPNSDFPVLVYRNVLPKPHEEDSTADFLEGTWGTIKIRHFHPNSHECYGIFRGESLLLIGEGQSDIFGGEKISVSAGDVIVLPAGTAHSLISSSDDYCYVGVYPKGCPRWWNELGKKPMEGKAIRGEVEAVGIPDFDPVMGIAGPLPRLWRARRNRREGLAKL</sequence>
<dbReference type="Pfam" id="PF07883">
    <property type="entry name" value="Cupin_2"/>
    <property type="match status" value="1"/>
</dbReference>
<keyword evidence="3" id="KW-1185">Reference proteome</keyword>
<dbReference type="STRING" id="576137.A0A1L7XSG4"/>
<dbReference type="PANTHER" id="PTHR36448">
    <property type="entry name" value="BLR7373 PROTEIN"/>
    <property type="match status" value="1"/>
</dbReference>
<feature type="domain" description="Cupin type-2" evidence="1">
    <location>
        <begin position="57"/>
        <end position="118"/>
    </location>
</feature>
<dbReference type="InterPro" id="IPR047121">
    <property type="entry name" value="YjiB-like"/>
</dbReference>
<dbReference type="InterPro" id="IPR014710">
    <property type="entry name" value="RmlC-like_jellyroll"/>
</dbReference>
<dbReference type="OrthoDB" id="2446447at2759"/>
<dbReference type="EMBL" id="FJOG01000049">
    <property type="protein sequence ID" value="CZR67983.1"/>
    <property type="molecule type" value="Genomic_DNA"/>
</dbReference>